<evidence type="ECO:0000256" key="5">
    <source>
        <dbReference type="ARBA" id="ARBA00022989"/>
    </source>
</evidence>
<dbReference type="CDD" id="cd06173">
    <property type="entry name" value="MFS_MefA_like"/>
    <property type="match status" value="1"/>
</dbReference>
<feature type="transmembrane region" description="Helical" evidence="7">
    <location>
        <begin position="260"/>
        <end position="284"/>
    </location>
</feature>
<dbReference type="Pfam" id="PF07690">
    <property type="entry name" value="MFS_1"/>
    <property type="match status" value="1"/>
</dbReference>
<keyword evidence="10" id="KW-1185">Reference proteome</keyword>
<name>D5E3M3_PRIM1</name>
<evidence type="ECO:0000256" key="2">
    <source>
        <dbReference type="ARBA" id="ARBA00022448"/>
    </source>
</evidence>
<dbReference type="PANTHER" id="PTHR23513">
    <property type="entry name" value="INTEGRAL MEMBRANE EFFLUX PROTEIN-RELATED"/>
    <property type="match status" value="1"/>
</dbReference>
<dbReference type="SUPFAM" id="SSF103473">
    <property type="entry name" value="MFS general substrate transporter"/>
    <property type="match status" value="1"/>
</dbReference>
<dbReference type="GO" id="GO:0005886">
    <property type="term" value="C:plasma membrane"/>
    <property type="evidence" value="ECO:0007669"/>
    <property type="project" value="UniProtKB-SubCell"/>
</dbReference>
<sequence length="408" mass="45305">MIPITKEAKVRTGIWKGKFIYLWVASIFSSLSISMYLTIEQWYVVNYLNLKSSLGIILMATTIPRVLLMVIGGVVSDKYRRSKVIFFSLLTRCFMLLLMALFYTNNLLSLSVLFIFALLFGASDAFFWSARDSIVPGIVHKEQLVRANSVIQTTNQLSVMFGPVLGATLLSLFSYSTIFLIIAFTLLISIILLQFIKEKKTLRPKKTSILRDLAEGINYVKDSSFLLTVMVTFIIVNLFFIGPLMLSIPILAEDRFKGNAFYLSIFQSSFASGMLLGAIVMGWLNIKRNRGKLAISFIFLEGLLLMIFSQGINLWLAAAILLAIGCCVSSINILIVSLIQEKTPSTIVGRVMSVNTMVSMGLIPVSYGLVSTLLSINVDIKFILLCAGIVIVLFSVLLLLKASDLKNT</sequence>
<geneLocation type="plasmid" evidence="9 10">
    <name>pBM500</name>
</geneLocation>
<keyword evidence="6 7" id="KW-0472">Membrane</keyword>
<dbReference type="InterPro" id="IPR011701">
    <property type="entry name" value="MFS"/>
</dbReference>
<accession>D5E3M3</accession>
<dbReference type="RefSeq" id="WP_013060162.1">
    <property type="nucleotide sequence ID" value="NC_014025.1"/>
</dbReference>
<keyword evidence="9" id="KW-0614">Plasmid</keyword>
<evidence type="ECO:0000256" key="4">
    <source>
        <dbReference type="ARBA" id="ARBA00022692"/>
    </source>
</evidence>
<feature type="transmembrane region" description="Helical" evidence="7">
    <location>
        <begin position="291"/>
        <end position="308"/>
    </location>
</feature>
<keyword evidence="2" id="KW-0813">Transport</keyword>
<feature type="transmembrane region" description="Helical" evidence="7">
    <location>
        <begin position="351"/>
        <end position="370"/>
    </location>
</feature>
<dbReference type="EMBL" id="CP001988">
    <property type="protein sequence ID" value="ADE72398.1"/>
    <property type="molecule type" value="Genomic_DNA"/>
</dbReference>
<dbReference type="GO" id="GO:0022857">
    <property type="term" value="F:transmembrane transporter activity"/>
    <property type="evidence" value="ECO:0007669"/>
    <property type="project" value="InterPro"/>
</dbReference>
<evidence type="ECO:0000313" key="9">
    <source>
        <dbReference type="EMBL" id="ADE72398.1"/>
    </source>
</evidence>
<dbReference type="InterPro" id="IPR036259">
    <property type="entry name" value="MFS_trans_sf"/>
</dbReference>
<dbReference type="Proteomes" id="UP000000935">
    <property type="component" value="Plasmid pBM500"/>
</dbReference>
<evidence type="ECO:0000256" key="1">
    <source>
        <dbReference type="ARBA" id="ARBA00004651"/>
    </source>
</evidence>
<evidence type="ECO:0000256" key="7">
    <source>
        <dbReference type="SAM" id="Phobius"/>
    </source>
</evidence>
<dbReference type="AlphaFoldDB" id="D5E3M3"/>
<dbReference type="HOGENOM" id="CLU_034180_16_1_9"/>
<feature type="transmembrane region" description="Helical" evidence="7">
    <location>
        <begin position="178"/>
        <end position="196"/>
    </location>
</feature>
<keyword evidence="4 7" id="KW-0812">Transmembrane</keyword>
<comment type="subcellular location">
    <subcellularLocation>
        <location evidence="1">Cell membrane</location>
        <topology evidence="1">Multi-pass membrane protein</topology>
    </subcellularLocation>
</comment>
<dbReference type="PROSITE" id="PS50850">
    <property type="entry name" value="MFS"/>
    <property type="match status" value="1"/>
</dbReference>
<feature type="transmembrane region" description="Helical" evidence="7">
    <location>
        <begin position="225"/>
        <end position="248"/>
    </location>
</feature>
<feature type="transmembrane region" description="Helical" evidence="7">
    <location>
        <begin position="20"/>
        <end position="39"/>
    </location>
</feature>
<dbReference type="KEGG" id="bmq:BMQ_pBM50059"/>
<feature type="transmembrane region" description="Helical" evidence="7">
    <location>
        <begin position="314"/>
        <end position="339"/>
    </location>
</feature>
<proteinExistence type="predicted"/>
<feature type="transmembrane region" description="Helical" evidence="7">
    <location>
        <begin position="382"/>
        <end position="400"/>
    </location>
</feature>
<protein>
    <submittedName>
        <fullName evidence="9">Transporter, major facilitator family</fullName>
    </submittedName>
</protein>
<evidence type="ECO:0000256" key="3">
    <source>
        <dbReference type="ARBA" id="ARBA00022475"/>
    </source>
</evidence>
<dbReference type="InterPro" id="IPR020846">
    <property type="entry name" value="MFS_dom"/>
</dbReference>
<evidence type="ECO:0000313" key="10">
    <source>
        <dbReference type="Proteomes" id="UP000000935"/>
    </source>
</evidence>
<keyword evidence="3" id="KW-1003">Cell membrane</keyword>
<reference evidence="9 10" key="1">
    <citation type="journal article" date="2011" name="J. Bacteriol.">
        <title>Genome sequences of the biotechnologically important Bacillus megaterium strains QM B1551 and DSM319.</title>
        <authorList>
            <person name="Eppinger M."/>
            <person name="Bunk B."/>
            <person name="Johns M.A."/>
            <person name="Edirisinghe J.N."/>
            <person name="Kutumbaka K.K."/>
            <person name="Koenig S.S."/>
            <person name="Huot Creasy H."/>
            <person name="Rosovitz M.J."/>
            <person name="Riley D.R."/>
            <person name="Daugherty S."/>
            <person name="Martin M."/>
            <person name="Elbourne L.D."/>
            <person name="Paulsen I."/>
            <person name="Biedendieck R."/>
            <person name="Braun C."/>
            <person name="Grayburn S."/>
            <person name="Dhingra S."/>
            <person name="Lukyanchuk V."/>
            <person name="Ball B."/>
            <person name="Ul-Qamar R."/>
            <person name="Seibel J."/>
            <person name="Bremer E."/>
            <person name="Jahn D."/>
            <person name="Ravel J."/>
            <person name="Vary P.S."/>
        </authorList>
    </citation>
    <scope>NUCLEOTIDE SEQUENCE [LARGE SCALE GENOMIC DNA]</scope>
    <source>
        <strain evidence="10">ATCC 12872 / QMB1551</strain>
        <plasmid evidence="9">pBM500</plasmid>
    </source>
</reference>
<evidence type="ECO:0000259" key="8">
    <source>
        <dbReference type="PROSITE" id="PS50850"/>
    </source>
</evidence>
<gene>
    <name evidence="9" type="ordered locus">BMQ_pBM50059</name>
</gene>
<keyword evidence="5 7" id="KW-1133">Transmembrane helix</keyword>
<dbReference type="PANTHER" id="PTHR23513:SF6">
    <property type="entry name" value="MAJOR FACILITATOR SUPERFAMILY ASSOCIATED DOMAIN-CONTAINING PROTEIN"/>
    <property type="match status" value="1"/>
</dbReference>
<feature type="transmembrane region" description="Helical" evidence="7">
    <location>
        <begin position="54"/>
        <end position="75"/>
    </location>
</feature>
<evidence type="ECO:0000256" key="6">
    <source>
        <dbReference type="ARBA" id="ARBA00023136"/>
    </source>
</evidence>
<organism evidence="9 10">
    <name type="scientific">Priestia megaterium (strain ATCC 12872 / QMB1551)</name>
    <name type="common">Bacillus megaterium</name>
    <dbReference type="NCBI Taxonomy" id="545693"/>
    <lineage>
        <taxon>Bacteria</taxon>
        <taxon>Bacillati</taxon>
        <taxon>Bacillota</taxon>
        <taxon>Bacilli</taxon>
        <taxon>Bacillales</taxon>
        <taxon>Bacillaceae</taxon>
        <taxon>Priestia</taxon>
    </lineage>
</organism>
<dbReference type="Gene3D" id="1.20.1250.20">
    <property type="entry name" value="MFS general substrate transporter like domains"/>
    <property type="match status" value="1"/>
</dbReference>
<feature type="domain" description="Major facilitator superfamily (MFS) profile" evidence="8">
    <location>
        <begin position="18"/>
        <end position="404"/>
    </location>
</feature>